<dbReference type="Proteomes" id="UP000007801">
    <property type="component" value="Unassembled WGS sequence"/>
</dbReference>
<dbReference type="CTD" id="39721"/>
<dbReference type="SMART" id="SM00355">
    <property type="entry name" value="ZnF_C2H2"/>
    <property type="match status" value="2"/>
</dbReference>
<sequence>MSRESLCKLCIQKQAVELDLETSRLKSVNKLLQRLFESYNIDISILGDKSCICDSCFEDLVHLSNSLEKWSKAQRDLEEAPLEIDDSQLFQVKQEPPSSDNEMAVDSPQISDIKTDFLPESNEIPTPTPPTTQPNNLEPLNSTPTNPFAAGIGRNGLVLVKLLKDKTKVVKILCTCCHQLFDYLHQVRLHSSVPRTNPEYMCRECGASFPSAGACKEHRSKAKGHSLPDTDYRLRREIEFWSFAREKRYQRYSDIIRTETSPSHPVRIRCHKCPMIFKCRKAYEEHALGHSFKGPKIIKKRLQTWPQFQSGKMHDVSSKANVSKFQEAGQFISLPMKLTLQPGKYISLNSKMKLNSPNLKKV</sequence>
<dbReference type="HOGENOM" id="CLU_647720_0_0_1"/>
<keyword evidence="1" id="KW-0863">Zinc-finger</keyword>
<evidence type="ECO:0000313" key="4">
    <source>
        <dbReference type="Proteomes" id="UP000007801"/>
    </source>
</evidence>
<evidence type="ECO:0000256" key="1">
    <source>
        <dbReference type="PROSITE-ProRule" id="PRU00042"/>
    </source>
</evidence>
<gene>
    <name evidence="3" type="primary">Dana\GF10374</name>
    <name evidence="3" type="synonym">dana_GLEANR_10329</name>
    <name evidence="3" type="ORF">GF10374</name>
</gene>
<dbReference type="KEGG" id="dan:6493244"/>
<proteinExistence type="predicted"/>
<dbReference type="GeneID" id="6493244"/>
<name>B3M9W0_DROAN</name>
<feature type="domain" description="C2H2-type" evidence="2">
    <location>
        <begin position="200"/>
        <end position="230"/>
    </location>
</feature>
<evidence type="ECO:0000313" key="3">
    <source>
        <dbReference type="EMBL" id="EDV40151.1"/>
    </source>
</evidence>
<dbReference type="FunCoup" id="B3M9W0">
    <property type="interactions" value="241"/>
</dbReference>
<dbReference type="InParanoid" id="B3M9W0"/>
<dbReference type="EMBL" id="CH902618">
    <property type="protein sequence ID" value="EDV40151.1"/>
    <property type="molecule type" value="Genomic_DNA"/>
</dbReference>
<dbReference type="PROSITE" id="PS00028">
    <property type="entry name" value="ZINC_FINGER_C2H2_1"/>
    <property type="match status" value="1"/>
</dbReference>
<dbReference type="PhylomeDB" id="B3M9W0"/>
<dbReference type="PROSITE" id="PS50157">
    <property type="entry name" value="ZINC_FINGER_C2H2_2"/>
    <property type="match status" value="1"/>
</dbReference>
<dbReference type="AlphaFoldDB" id="B3M9W0"/>
<accession>B3M9W0</accession>
<keyword evidence="1" id="KW-0479">Metal-binding</keyword>
<protein>
    <recommendedName>
        <fullName evidence="2">C2H2-type domain-containing protein</fullName>
    </recommendedName>
</protein>
<dbReference type="eggNOG" id="KOG1721">
    <property type="taxonomic scope" value="Eukaryota"/>
</dbReference>
<dbReference type="GO" id="GO:0008270">
    <property type="term" value="F:zinc ion binding"/>
    <property type="evidence" value="ECO:0007669"/>
    <property type="project" value="UniProtKB-KW"/>
</dbReference>
<dbReference type="OrthoDB" id="8117402at2759"/>
<evidence type="ECO:0000259" key="2">
    <source>
        <dbReference type="PROSITE" id="PS50157"/>
    </source>
</evidence>
<keyword evidence="1" id="KW-0862">Zinc</keyword>
<dbReference type="InterPro" id="IPR013087">
    <property type="entry name" value="Znf_C2H2_type"/>
</dbReference>
<organism evidence="3 4">
    <name type="scientific">Drosophila ananassae</name>
    <name type="common">Fruit fly</name>
    <dbReference type="NCBI Taxonomy" id="7217"/>
    <lineage>
        <taxon>Eukaryota</taxon>
        <taxon>Metazoa</taxon>
        <taxon>Ecdysozoa</taxon>
        <taxon>Arthropoda</taxon>
        <taxon>Hexapoda</taxon>
        <taxon>Insecta</taxon>
        <taxon>Pterygota</taxon>
        <taxon>Neoptera</taxon>
        <taxon>Endopterygota</taxon>
        <taxon>Diptera</taxon>
        <taxon>Brachycera</taxon>
        <taxon>Muscomorpha</taxon>
        <taxon>Ephydroidea</taxon>
        <taxon>Drosophilidae</taxon>
        <taxon>Drosophila</taxon>
        <taxon>Sophophora</taxon>
    </lineage>
</organism>
<reference evidence="3 4" key="1">
    <citation type="journal article" date="2007" name="Nature">
        <title>Evolution of genes and genomes on the Drosophila phylogeny.</title>
        <authorList>
            <consortium name="Drosophila 12 Genomes Consortium"/>
            <person name="Clark A.G."/>
            <person name="Eisen M.B."/>
            <person name="Smith D.R."/>
            <person name="Bergman C.M."/>
            <person name="Oliver B."/>
            <person name="Markow T.A."/>
            <person name="Kaufman T.C."/>
            <person name="Kellis M."/>
            <person name="Gelbart W."/>
            <person name="Iyer V.N."/>
            <person name="Pollard D.A."/>
            <person name="Sackton T.B."/>
            <person name="Larracuente A.M."/>
            <person name="Singh N.D."/>
            <person name="Abad J.P."/>
            <person name="Abt D.N."/>
            <person name="Adryan B."/>
            <person name="Aguade M."/>
            <person name="Akashi H."/>
            <person name="Anderson W.W."/>
            <person name="Aquadro C.F."/>
            <person name="Ardell D.H."/>
            <person name="Arguello R."/>
            <person name="Artieri C.G."/>
            <person name="Barbash D.A."/>
            <person name="Barker D."/>
            <person name="Barsanti P."/>
            <person name="Batterham P."/>
            <person name="Batzoglou S."/>
            <person name="Begun D."/>
            <person name="Bhutkar A."/>
            <person name="Blanco E."/>
            <person name="Bosak S.A."/>
            <person name="Bradley R.K."/>
            <person name="Brand A.D."/>
            <person name="Brent M.R."/>
            <person name="Brooks A.N."/>
            <person name="Brown R.H."/>
            <person name="Butlin R.K."/>
            <person name="Caggese C."/>
            <person name="Calvi B.R."/>
            <person name="Bernardo de Carvalho A."/>
            <person name="Caspi A."/>
            <person name="Castrezana S."/>
            <person name="Celniker S.E."/>
            <person name="Chang J.L."/>
            <person name="Chapple C."/>
            <person name="Chatterji S."/>
            <person name="Chinwalla A."/>
            <person name="Civetta A."/>
            <person name="Clifton S.W."/>
            <person name="Comeron J.M."/>
            <person name="Costello J.C."/>
            <person name="Coyne J.A."/>
            <person name="Daub J."/>
            <person name="David R.G."/>
            <person name="Delcher A.L."/>
            <person name="Delehaunty K."/>
            <person name="Do C.B."/>
            <person name="Ebling H."/>
            <person name="Edwards K."/>
            <person name="Eickbush T."/>
            <person name="Evans J.D."/>
            <person name="Filipski A."/>
            <person name="Findeiss S."/>
            <person name="Freyhult E."/>
            <person name="Fulton L."/>
            <person name="Fulton R."/>
            <person name="Garcia A.C."/>
            <person name="Gardiner A."/>
            <person name="Garfield D.A."/>
            <person name="Garvin B.E."/>
            <person name="Gibson G."/>
            <person name="Gilbert D."/>
            <person name="Gnerre S."/>
            <person name="Godfrey J."/>
            <person name="Good R."/>
            <person name="Gotea V."/>
            <person name="Gravely B."/>
            <person name="Greenberg A.J."/>
            <person name="Griffiths-Jones S."/>
            <person name="Gross S."/>
            <person name="Guigo R."/>
            <person name="Gustafson E.A."/>
            <person name="Haerty W."/>
            <person name="Hahn M.W."/>
            <person name="Halligan D.L."/>
            <person name="Halpern A.L."/>
            <person name="Halter G.M."/>
            <person name="Han M.V."/>
            <person name="Heger A."/>
            <person name="Hillier L."/>
            <person name="Hinrichs A.S."/>
            <person name="Holmes I."/>
            <person name="Hoskins R.A."/>
            <person name="Hubisz M.J."/>
            <person name="Hultmark D."/>
            <person name="Huntley M.A."/>
            <person name="Jaffe D.B."/>
            <person name="Jagadeeshan S."/>
            <person name="Jeck W.R."/>
            <person name="Johnson J."/>
            <person name="Jones C.D."/>
            <person name="Jordan W.C."/>
            <person name="Karpen G.H."/>
            <person name="Kataoka E."/>
            <person name="Keightley P.D."/>
            <person name="Kheradpour P."/>
            <person name="Kirkness E.F."/>
            <person name="Koerich L.B."/>
            <person name="Kristiansen K."/>
            <person name="Kudrna D."/>
            <person name="Kulathinal R.J."/>
            <person name="Kumar S."/>
            <person name="Kwok R."/>
            <person name="Lander E."/>
            <person name="Langley C.H."/>
            <person name="Lapoint R."/>
            <person name="Lazzaro B.P."/>
            <person name="Lee S.J."/>
            <person name="Levesque L."/>
            <person name="Li R."/>
            <person name="Lin C.F."/>
            <person name="Lin M.F."/>
            <person name="Lindblad-Toh K."/>
            <person name="Llopart A."/>
            <person name="Long M."/>
            <person name="Low L."/>
            <person name="Lozovsky E."/>
            <person name="Lu J."/>
            <person name="Luo M."/>
            <person name="Machado C.A."/>
            <person name="Makalowski W."/>
            <person name="Marzo M."/>
            <person name="Matsuda M."/>
            <person name="Matzkin L."/>
            <person name="McAllister B."/>
            <person name="McBride C.S."/>
            <person name="McKernan B."/>
            <person name="McKernan K."/>
            <person name="Mendez-Lago M."/>
            <person name="Minx P."/>
            <person name="Mollenhauer M.U."/>
            <person name="Montooth K."/>
            <person name="Mount S.M."/>
            <person name="Mu X."/>
            <person name="Myers E."/>
            <person name="Negre B."/>
            <person name="Newfeld S."/>
            <person name="Nielsen R."/>
            <person name="Noor M.A."/>
            <person name="O'Grady P."/>
            <person name="Pachter L."/>
            <person name="Papaceit M."/>
            <person name="Parisi M.J."/>
            <person name="Parisi M."/>
            <person name="Parts L."/>
            <person name="Pedersen J.S."/>
            <person name="Pesole G."/>
            <person name="Phillippy A.M."/>
            <person name="Ponting C.P."/>
            <person name="Pop M."/>
            <person name="Porcelli D."/>
            <person name="Powell J.R."/>
            <person name="Prohaska S."/>
            <person name="Pruitt K."/>
            <person name="Puig M."/>
            <person name="Quesneville H."/>
            <person name="Ram K.R."/>
            <person name="Rand D."/>
            <person name="Rasmussen M.D."/>
            <person name="Reed L.K."/>
            <person name="Reenan R."/>
            <person name="Reily A."/>
            <person name="Remington K.A."/>
            <person name="Rieger T.T."/>
            <person name="Ritchie M.G."/>
            <person name="Robin C."/>
            <person name="Rogers Y.H."/>
            <person name="Rohde C."/>
            <person name="Rozas J."/>
            <person name="Rubenfield M.J."/>
            <person name="Ruiz A."/>
            <person name="Russo S."/>
            <person name="Salzberg S.L."/>
            <person name="Sanchez-Gracia A."/>
            <person name="Saranga D.J."/>
            <person name="Sato H."/>
            <person name="Schaeffer S.W."/>
            <person name="Schatz M.C."/>
            <person name="Schlenke T."/>
            <person name="Schwartz R."/>
            <person name="Segarra C."/>
            <person name="Singh R.S."/>
            <person name="Sirot L."/>
            <person name="Sirota M."/>
            <person name="Sisneros N.B."/>
            <person name="Smith C.D."/>
            <person name="Smith T.F."/>
            <person name="Spieth J."/>
            <person name="Stage D.E."/>
            <person name="Stark A."/>
            <person name="Stephan W."/>
            <person name="Strausberg R.L."/>
            <person name="Strempel S."/>
            <person name="Sturgill D."/>
            <person name="Sutton G."/>
            <person name="Sutton G.G."/>
            <person name="Tao W."/>
            <person name="Teichmann S."/>
            <person name="Tobari Y.N."/>
            <person name="Tomimura Y."/>
            <person name="Tsolas J.M."/>
            <person name="Valente V.L."/>
            <person name="Venter E."/>
            <person name="Venter J.C."/>
            <person name="Vicario S."/>
            <person name="Vieira F.G."/>
            <person name="Vilella A.J."/>
            <person name="Villasante A."/>
            <person name="Walenz B."/>
            <person name="Wang J."/>
            <person name="Wasserman M."/>
            <person name="Watts T."/>
            <person name="Wilson D."/>
            <person name="Wilson R.K."/>
            <person name="Wing R.A."/>
            <person name="Wolfner M.F."/>
            <person name="Wong A."/>
            <person name="Wong G.K."/>
            <person name="Wu C.I."/>
            <person name="Wu G."/>
            <person name="Yamamoto D."/>
            <person name="Yang H.P."/>
            <person name="Yang S.P."/>
            <person name="Yorke J.A."/>
            <person name="Yoshida K."/>
            <person name="Zdobnov E."/>
            <person name="Zhang P."/>
            <person name="Zhang Y."/>
            <person name="Zimin A.V."/>
            <person name="Baldwin J."/>
            <person name="Abdouelleil A."/>
            <person name="Abdulkadir J."/>
            <person name="Abebe A."/>
            <person name="Abera B."/>
            <person name="Abreu J."/>
            <person name="Acer S.C."/>
            <person name="Aftuck L."/>
            <person name="Alexander A."/>
            <person name="An P."/>
            <person name="Anderson E."/>
            <person name="Anderson S."/>
            <person name="Arachi H."/>
            <person name="Azer M."/>
            <person name="Bachantsang P."/>
            <person name="Barry A."/>
            <person name="Bayul T."/>
            <person name="Berlin A."/>
            <person name="Bessette D."/>
            <person name="Bloom T."/>
            <person name="Blye J."/>
            <person name="Boguslavskiy L."/>
            <person name="Bonnet C."/>
            <person name="Boukhgalter B."/>
            <person name="Bourzgui I."/>
            <person name="Brown A."/>
            <person name="Cahill P."/>
            <person name="Channer S."/>
            <person name="Cheshatsang Y."/>
            <person name="Chuda L."/>
            <person name="Citroen M."/>
            <person name="Collymore A."/>
            <person name="Cooke P."/>
            <person name="Costello M."/>
            <person name="D'Aco K."/>
            <person name="Daza R."/>
            <person name="De Haan G."/>
            <person name="DeGray S."/>
            <person name="DeMaso C."/>
            <person name="Dhargay N."/>
            <person name="Dooley K."/>
            <person name="Dooley E."/>
            <person name="Doricent M."/>
            <person name="Dorje P."/>
            <person name="Dorjee K."/>
            <person name="Dupes A."/>
            <person name="Elong R."/>
            <person name="Falk J."/>
            <person name="Farina A."/>
            <person name="Faro S."/>
            <person name="Ferguson D."/>
            <person name="Fisher S."/>
            <person name="Foley C.D."/>
            <person name="Franke A."/>
            <person name="Friedrich D."/>
            <person name="Gadbois L."/>
            <person name="Gearin G."/>
            <person name="Gearin C.R."/>
            <person name="Giannoukos G."/>
            <person name="Goode T."/>
            <person name="Graham J."/>
            <person name="Grandbois E."/>
            <person name="Grewal S."/>
            <person name="Gyaltsen K."/>
            <person name="Hafez N."/>
            <person name="Hagos B."/>
            <person name="Hall J."/>
            <person name="Henson C."/>
            <person name="Hollinger A."/>
            <person name="Honan T."/>
            <person name="Huard M.D."/>
            <person name="Hughes L."/>
            <person name="Hurhula B."/>
            <person name="Husby M.E."/>
            <person name="Kamat A."/>
            <person name="Kanga B."/>
            <person name="Kashin S."/>
            <person name="Khazanovich D."/>
            <person name="Kisner P."/>
            <person name="Lance K."/>
            <person name="Lara M."/>
            <person name="Lee W."/>
            <person name="Lennon N."/>
            <person name="Letendre F."/>
            <person name="LeVine R."/>
            <person name="Lipovsky A."/>
            <person name="Liu X."/>
            <person name="Liu J."/>
            <person name="Liu S."/>
            <person name="Lokyitsang T."/>
            <person name="Lokyitsang Y."/>
            <person name="Lubonja R."/>
            <person name="Lui A."/>
            <person name="MacDonald P."/>
            <person name="Magnisalis V."/>
            <person name="Maru K."/>
            <person name="Matthews C."/>
            <person name="McCusker W."/>
            <person name="McDonough S."/>
            <person name="Mehta T."/>
            <person name="Meldrim J."/>
            <person name="Meneus L."/>
            <person name="Mihai O."/>
            <person name="Mihalev A."/>
            <person name="Mihova T."/>
            <person name="Mittelman R."/>
            <person name="Mlenga V."/>
            <person name="Montmayeur A."/>
            <person name="Mulrain L."/>
            <person name="Navidi A."/>
            <person name="Naylor J."/>
            <person name="Negash T."/>
            <person name="Nguyen T."/>
            <person name="Nguyen N."/>
            <person name="Nicol R."/>
            <person name="Norbu C."/>
            <person name="Norbu N."/>
            <person name="Novod N."/>
            <person name="O'Neill B."/>
            <person name="Osman S."/>
            <person name="Markiewicz E."/>
            <person name="Oyono O.L."/>
            <person name="Patti C."/>
            <person name="Phunkhang P."/>
            <person name="Pierre F."/>
            <person name="Priest M."/>
            <person name="Raghuraman S."/>
            <person name="Rege F."/>
            <person name="Reyes R."/>
            <person name="Rise C."/>
            <person name="Rogov P."/>
            <person name="Ross K."/>
            <person name="Ryan E."/>
            <person name="Settipalli S."/>
            <person name="Shea T."/>
            <person name="Sherpa N."/>
            <person name="Shi L."/>
            <person name="Shih D."/>
            <person name="Sparrow T."/>
            <person name="Spaulding J."/>
            <person name="Stalker J."/>
            <person name="Stange-Thomann N."/>
            <person name="Stavropoulos S."/>
            <person name="Stone C."/>
            <person name="Strader C."/>
            <person name="Tesfaye S."/>
            <person name="Thomson T."/>
            <person name="Thoulutsang Y."/>
            <person name="Thoulutsang D."/>
            <person name="Topham K."/>
            <person name="Topping I."/>
            <person name="Tsamla T."/>
            <person name="Vassiliev H."/>
            <person name="Vo A."/>
            <person name="Wangchuk T."/>
            <person name="Wangdi T."/>
            <person name="Weiand M."/>
            <person name="Wilkinson J."/>
            <person name="Wilson A."/>
            <person name="Yadav S."/>
            <person name="Young G."/>
            <person name="Yu Q."/>
            <person name="Zembek L."/>
            <person name="Zhong D."/>
            <person name="Zimmer A."/>
            <person name="Zwirko Z."/>
            <person name="Jaffe D.B."/>
            <person name="Alvarez P."/>
            <person name="Brockman W."/>
            <person name="Butler J."/>
            <person name="Chin C."/>
            <person name="Gnerre S."/>
            <person name="Grabherr M."/>
            <person name="Kleber M."/>
            <person name="Mauceli E."/>
            <person name="MacCallum I."/>
        </authorList>
    </citation>
    <scope>NUCLEOTIDE SEQUENCE [LARGE SCALE GENOMIC DNA]</scope>
    <source>
        <strain evidence="4">Tucson 14024-0371.13</strain>
    </source>
</reference>
<keyword evidence="4" id="KW-1185">Reference proteome</keyword>